<dbReference type="AlphaFoldDB" id="A0A6J0BP19"/>
<dbReference type="Pfam" id="PF02819">
    <property type="entry name" value="Toxin_9"/>
    <property type="match status" value="1"/>
</dbReference>
<dbReference type="GO" id="GO:0005576">
    <property type="term" value="C:extracellular region"/>
    <property type="evidence" value="ECO:0007669"/>
    <property type="project" value="UniProtKB-SubCell"/>
</dbReference>
<dbReference type="GeneID" id="107221725"/>
<dbReference type="KEGG" id="nlo:107221725"/>
<dbReference type="Proteomes" id="UP000829291">
    <property type="component" value="Chromosome 5"/>
</dbReference>
<feature type="chain" id="PRO_5026684606" evidence="4">
    <location>
        <begin position="26"/>
        <end position="107"/>
    </location>
</feature>
<keyword evidence="3" id="KW-1015">Disulfide bond</keyword>
<evidence type="ECO:0000313" key="10">
    <source>
        <dbReference type="RefSeq" id="XP_046596874.1"/>
    </source>
</evidence>
<comment type="subcellular location">
    <subcellularLocation>
        <location evidence="1">Secreted</location>
    </subcellularLocation>
</comment>
<evidence type="ECO:0000313" key="8">
    <source>
        <dbReference type="RefSeq" id="XP_046596872.1"/>
    </source>
</evidence>
<dbReference type="RefSeq" id="XP_015516315.1">
    <property type="nucleotide sequence ID" value="XM_015660829.1"/>
</dbReference>
<accession>A0A6J0BP19</accession>
<dbReference type="RefSeq" id="XP_046596873.1">
    <property type="nucleotide sequence ID" value="XM_046740917.1"/>
</dbReference>
<dbReference type="RefSeq" id="XP_046596874.1">
    <property type="nucleotide sequence ID" value="XM_046740918.1"/>
</dbReference>
<keyword evidence="2" id="KW-0964">Secreted</keyword>
<evidence type="ECO:0000256" key="4">
    <source>
        <dbReference type="SAM" id="SignalP"/>
    </source>
</evidence>
<dbReference type="Gene3D" id="4.10.40.10">
    <property type="match status" value="1"/>
</dbReference>
<feature type="signal peptide" evidence="4">
    <location>
        <begin position="1"/>
        <end position="25"/>
    </location>
</feature>
<sequence length="107" mass="12422">MYKMKTSLLILVCAIFILLADHGYANPYFEDDETERIAEDDGLTESEYTDNALDRLLHAAQQKRGCVRRDGNCDHRRNDCCYNSSCRCNLWGSNCRCQRMGIFQKWG</sequence>
<dbReference type="GO" id="GO:0008200">
    <property type="term" value="F:ion channel inhibitor activity"/>
    <property type="evidence" value="ECO:0007669"/>
    <property type="project" value="InterPro"/>
</dbReference>
<dbReference type="InParanoid" id="A0A6J0BP19"/>
<gene>
    <name evidence="6 7 8 9 10" type="primary">LOC107221725</name>
</gene>
<keyword evidence="5" id="KW-1185">Reference proteome</keyword>
<dbReference type="InterPro" id="IPR004169">
    <property type="entry name" value="Spidertoxin"/>
</dbReference>
<evidence type="ECO:0000256" key="1">
    <source>
        <dbReference type="ARBA" id="ARBA00004613"/>
    </source>
</evidence>
<evidence type="ECO:0000256" key="2">
    <source>
        <dbReference type="ARBA" id="ARBA00022525"/>
    </source>
</evidence>
<dbReference type="RefSeq" id="XP_046596871.1">
    <property type="nucleotide sequence ID" value="XM_046740915.1"/>
</dbReference>
<name>A0A6J0BP19_NEOLC</name>
<evidence type="ECO:0000256" key="3">
    <source>
        <dbReference type="ARBA" id="ARBA00023157"/>
    </source>
</evidence>
<evidence type="ECO:0000313" key="5">
    <source>
        <dbReference type="Proteomes" id="UP000829291"/>
    </source>
</evidence>
<dbReference type="SUPFAM" id="SSF57059">
    <property type="entry name" value="omega toxin-like"/>
    <property type="match status" value="1"/>
</dbReference>
<evidence type="ECO:0000313" key="6">
    <source>
        <dbReference type="RefSeq" id="XP_015516315.1"/>
    </source>
</evidence>
<dbReference type="OrthoDB" id="6100049at2759"/>
<dbReference type="CDD" id="cd12960">
    <property type="entry name" value="Spider_toxin"/>
    <property type="match status" value="1"/>
</dbReference>
<dbReference type="RefSeq" id="XP_046596872.1">
    <property type="nucleotide sequence ID" value="XM_046740916.1"/>
</dbReference>
<keyword evidence="4" id="KW-0732">Signal</keyword>
<protein>
    <submittedName>
        <fullName evidence="7 8">Toxin Tbo-IT2</fullName>
    </submittedName>
    <submittedName>
        <fullName evidence="6">Uncharacterized protein LOC107221725</fullName>
    </submittedName>
</protein>
<evidence type="ECO:0000313" key="7">
    <source>
        <dbReference type="RefSeq" id="XP_046596871.1"/>
    </source>
</evidence>
<proteinExistence type="predicted"/>
<evidence type="ECO:0000313" key="9">
    <source>
        <dbReference type="RefSeq" id="XP_046596873.1"/>
    </source>
</evidence>
<organism evidence="5 6">
    <name type="scientific">Neodiprion lecontei</name>
    <name type="common">Redheaded pine sawfly</name>
    <dbReference type="NCBI Taxonomy" id="441921"/>
    <lineage>
        <taxon>Eukaryota</taxon>
        <taxon>Metazoa</taxon>
        <taxon>Ecdysozoa</taxon>
        <taxon>Arthropoda</taxon>
        <taxon>Hexapoda</taxon>
        <taxon>Insecta</taxon>
        <taxon>Pterygota</taxon>
        <taxon>Neoptera</taxon>
        <taxon>Endopterygota</taxon>
        <taxon>Hymenoptera</taxon>
        <taxon>Tenthredinoidea</taxon>
        <taxon>Diprionidae</taxon>
        <taxon>Diprioninae</taxon>
        <taxon>Neodiprion</taxon>
    </lineage>
</organism>
<reference evidence="6" key="1">
    <citation type="submission" date="2025-04" db="UniProtKB">
        <authorList>
            <consortium name="RefSeq"/>
        </authorList>
    </citation>
    <scope>IDENTIFICATION</scope>
    <source>
        <tissue evidence="7 8">Thorax and Abdomen</tissue>
        <tissue evidence="6">Whole body</tissue>
    </source>
</reference>